<reference evidence="1" key="2">
    <citation type="submission" date="2023-05" db="EMBL/GenBank/DDBJ databases">
        <authorList>
            <person name="Schelkunov M.I."/>
        </authorList>
    </citation>
    <scope>NUCLEOTIDE SEQUENCE</scope>
    <source>
        <strain evidence="1">Hsosn_3</strain>
        <tissue evidence="1">Leaf</tissue>
    </source>
</reference>
<dbReference type="AlphaFoldDB" id="A0AAD8M5X5"/>
<keyword evidence="2" id="KW-1185">Reference proteome</keyword>
<accession>A0AAD8M5X5</accession>
<dbReference type="EMBL" id="JAUIZM010000010">
    <property type="protein sequence ID" value="KAK1360692.1"/>
    <property type="molecule type" value="Genomic_DNA"/>
</dbReference>
<proteinExistence type="predicted"/>
<dbReference type="Proteomes" id="UP001237642">
    <property type="component" value="Unassembled WGS sequence"/>
</dbReference>
<reference evidence="1" key="1">
    <citation type="submission" date="2023-02" db="EMBL/GenBank/DDBJ databases">
        <title>Genome of toxic invasive species Heracleum sosnowskyi carries increased number of genes despite the absence of recent whole-genome duplications.</title>
        <authorList>
            <person name="Schelkunov M."/>
            <person name="Shtratnikova V."/>
            <person name="Makarenko M."/>
            <person name="Klepikova A."/>
            <person name="Omelchenko D."/>
            <person name="Novikova G."/>
            <person name="Obukhova E."/>
            <person name="Bogdanov V."/>
            <person name="Penin A."/>
            <person name="Logacheva M."/>
        </authorList>
    </citation>
    <scope>NUCLEOTIDE SEQUENCE</scope>
    <source>
        <strain evidence="1">Hsosn_3</strain>
        <tissue evidence="1">Leaf</tissue>
    </source>
</reference>
<evidence type="ECO:0000313" key="1">
    <source>
        <dbReference type="EMBL" id="KAK1360692.1"/>
    </source>
</evidence>
<sequence>MARGRSNVLVRKSGVSYSSDSLSELDEISIFYNQCRESEAFFQSLYSSSFYKLSFAYICLPAQHVDELLYQRLSNLSVQVQIEESSNPSFEVICQNCEVSGSVAIKKVLEAITTKK</sequence>
<name>A0AAD8M5X5_9APIA</name>
<gene>
    <name evidence="1" type="ORF">POM88_045166</name>
</gene>
<comment type="caution">
    <text evidence="1">The sequence shown here is derived from an EMBL/GenBank/DDBJ whole genome shotgun (WGS) entry which is preliminary data.</text>
</comment>
<organism evidence="1 2">
    <name type="scientific">Heracleum sosnowskyi</name>
    <dbReference type="NCBI Taxonomy" id="360622"/>
    <lineage>
        <taxon>Eukaryota</taxon>
        <taxon>Viridiplantae</taxon>
        <taxon>Streptophyta</taxon>
        <taxon>Embryophyta</taxon>
        <taxon>Tracheophyta</taxon>
        <taxon>Spermatophyta</taxon>
        <taxon>Magnoliopsida</taxon>
        <taxon>eudicotyledons</taxon>
        <taxon>Gunneridae</taxon>
        <taxon>Pentapetalae</taxon>
        <taxon>asterids</taxon>
        <taxon>campanulids</taxon>
        <taxon>Apiales</taxon>
        <taxon>Apiaceae</taxon>
        <taxon>Apioideae</taxon>
        <taxon>apioid superclade</taxon>
        <taxon>Tordylieae</taxon>
        <taxon>Tordyliinae</taxon>
        <taxon>Heracleum</taxon>
    </lineage>
</organism>
<protein>
    <submittedName>
        <fullName evidence="1">Uncharacterized protein</fullName>
    </submittedName>
</protein>
<evidence type="ECO:0000313" key="2">
    <source>
        <dbReference type="Proteomes" id="UP001237642"/>
    </source>
</evidence>